<dbReference type="EMBL" id="FNGF01000003">
    <property type="protein sequence ID" value="SDL04415.1"/>
    <property type="molecule type" value="Genomic_DNA"/>
</dbReference>
<organism evidence="1 2">
    <name type="scientific">Glycomyces sambucus</name>
    <dbReference type="NCBI Taxonomy" id="380244"/>
    <lineage>
        <taxon>Bacteria</taxon>
        <taxon>Bacillati</taxon>
        <taxon>Actinomycetota</taxon>
        <taxon>Actinomycetes</taxon>
        <taxon>Glycomycetales</taxon>
        <taxon>Glycomycetaceae</taxon>
        <taxon>Glycomyces</taxon>
    </lineage>
</organism>
<name>A0A1G9GV27_9ACTN</name>
<gene>
    <name evidence="1" type="ORF">SAMN05216298_2439</name>
</gene>
<proteinExistence type="predicted"/>
<evidence type="ECO:0000313" key="2">
    <source>
        <dbReference type="Proteomes" id="UP000198662"/>
    </source>
</evidence>
<dbReference type="OrthoDB" id="5192654at2"/>
<protein>
    <submittedName>
        <fullName evidence="1">Uncharacterized protein</fullName>
    </submittedName>
</protein>
<accession>A0A1G9GV27</accession>
<keyword evidence="2" id="KW-1185">Reference proteome</keyword>
<evidence type="ECO:0000313" key="1">
    <source>
        <dbReference type="EMBL" id="SDL04415.1"/>
    </source>
</evidence>
<reference evidence="2" key="1">
    <citation type="submission" date="2016-10" db="EMBL/GenBank/DDBJ databases">
        <authorList>
            <person name="Varghese N."/>
            <person name="Submissions S."/>
        </authorList>
    </citation>
    <scope>NUCLEOTIDE SEQUENCE [LARGE SCALE GENOMIC DNA]</scope>
    <source>
        <strain evidence="2">CGMCC 4.3147</strain>
    </source>
</reference>
<dbReference type="RefSeq" id="WP_091048617.1">
    <property type="nucleotide sequence ID" value="NZ_FNGF01000003.1"/>
</dbReference>
<sequence length="71" mass="7585">MDPYAFLAVQLIKSEAGSALPDAPVVPDRPSLMDRIVGGFTAARHGFLARELRVRGEAAVLPARADVRRAA</sequence>
<dbReference type="AlphaFoldDB" id="A0A1G9GV27"/>
<dbReference type="Proteomes" id="UP000198662">
    <property type="component" value="Unassembled WGS sequence"/>
</dbReference>